<organism evidence="1 2">
    <name type="scientific">Naganishia cerealis</name>
    <dbReference type="NCBI Taxonomy" id="610337"/>
    <lineage>
        <taxon>Eukaryota</taxon>
        <taxon>Fungi</taxon>
        <taxon>Dikarya</taxon>
        <taxon>Basidiomycota</taxon>
        <taxon>Agaricomycotina</taxon>
        <taxon>Tremellomycetes</taxon>
        <taxon>Filobasidiales</taxon>
        <taxon>Filobasidiaceae</taxon>
        <taxon>Naganishia</taxon>
    </lineage>
</organism>
<sequence>MKLTISVESSGNIISADLPSSLSVADFQAYLEAETDIDPEKQILIHNGKTIQKDKTLEDIGLKEDDLIVLKEKNARAAVQTEQTDQDPVNHQVELLRSQYINNSQMNTHLRQTDPGLHSKLNDPAAFKAVVLERLQQVQSSGMGSYRSPQQQEEFQKLQENPDDPENQARIMEMIRQERIDENMQLAMDLTPESFTSVNMLYINIKVNGVKVQAFVDSGAQTTIISPSLAEKLGISRLIDRRFRGEARGVGSQIIEGKIHSVPITIGESNVEIPCSFMVVDTPVDLLFGLDMLKRHGCVIDLQKNVMTVGGVIETKFLHELEIESDLTKPQLGGNRLGSGSGPSGFGGNLFGNGEMPVPPANASTPQPTESASKRHNSGQQLKQPLEDAIKQITALGFTRHEAIGALQSCNGNVEMAASLLYQ</sequence>
<gene>
    <name evidence="1" type="ORF">QFC19_007919</name>
</gene>
<proteinExistence type="predicted"/>
<name>A0ACC2V584_9TREE</name>
<accession>A0ACC2V584</accession>
<reference evidence="1" key="1">
    <citation type="submission" date="2023-04" db="EMBL/GenBank/DDBJ databases">
        <title>Draft Genome sequencing of Naganishia species isolated from polar environments using Oxford Nanopore Technology.</title>
        <authorList>
            <person name="Leo P."/>
            <person name="Venkateswaran K."/>
        </authorList>
    </citation>
    <scope>NUCLEOTIDE SEQUENCE</scope>
    <source>
        <strain evidence="1">MNA-CCFEE 5261</strain>
    </source>
</reference>
<dbReference type="EMBL" id="JASBWR010000111">
    <property type="protein sequence ID" value="KAJ9094509.1"/>
    <property type="molecule type" value="Genomic_DNA"/>
</dbReference>
<protein>
    <submittedName>
        <fullName evidence="1">Uncharacterized protein</fullName>
    </submittedName>
</protein>
<evidence type="ECO:0000313" key="2">
    <source>
        <dbReference type="Proteomes" id="UP001241377"/>
    </source>
</evidence>
<evidence type="ECO:0000313" key="1">
    <source>
        <dbReference type="EMBL" id="KAJ9094509.1"/>
    </source>
</evidence>
<keyword evidence="2" id="KW-1185">Reference proteome</keyword>
<comment type="caution">
    <text evidence="1">The sequence shown here is derived from an EMBL/GenBank/DDBJ whole genome shotgun (WGS) entry which is preliminary data.</text>
</comment>
<dbReference type="Proteomes" id="UP001241377">
    <property type="component" value="Unassembled WGS sequence"/>
</dbReference>